<feature type="chain" id="PRO_5031179555" evidence="1">
    <location>
        <begin position="31"/>
        <end position="360"/>
    </location>
</feature>
<dbReference type="RefSeq" id="WP_184826709.1">
    <property type="nucleotide sequence ID" value="NZ_JACHMM010000001.1"/>
</dbReference>
<reference evidence="3 4" key="1">
    <citation type="submission" date="2020-08" db="EMBL/GenBank/DDBJ databases">
        <title>Sequencing the genomes of 1000 actinobacteria strains.</title>
        <authorList>
            <person name="Klenk H.-P."/>
        </authorList>
    </citation>
    <scope>NUCLEOTIDE SEQUENCE [LARGE SCALE GENOMIC DNA]</scope>
    <source>
        <strain evidence="3 4">DSM 102122</strain>
    </source>
</reference>
<feature type="domain" description="PBP" evidence="2">
    <location>
        <begin position="84"/>
        <end position="308"/>
    </location>
</feature>
<protein>
    <submittedName>
        <fullName evidence="3">Phosphate transport system substrate-binding protein</fullName>
    </submittedName>
</protein>
<evidence type="ECO:0000259" key="2">
    <source>
        <dbReference type="Pfam" id="PF12849"/>
    </source>
</evidence>
<dbReference type="InterPro" id="IPR024370">
    <property type="entry name" value="PBP_domain"/>
</dbReference>
<organism evidence="3 4">
    <name type="scientific">Jiangella mangrovi</name>
    <dbReference type="NCBI Taxonomy" id="1524084"/>
    <lineage>
        <taxon>Bacteria</taxon>
        <taxon>Bacillati</taxon>
        <taxon>Actinomycetota</taxon>
        <taxon>Actinomycetes</taxon>
        <taxon>Jiangellales</taxon>
        <taxon>Jiangellaceae</taxon>
        <taxon>Jiangella</taxon>
    </lineage>
</organism>
<sequence>MKVNAFGKTAVFGLGAALLAIGAFAGPAQADPPPSGALAIAGSDTTQDVVNGLAGISGGLLESWHASVGGVTHDLIAPKSGTFTVTRPNGSSEGRDALRRSLGTNVATPWAGANSVPVGSDVFDAARSSSGPGSNQNNNGQLVYIPFALDAVTTATGPTSTLPSFTLAQLQTMYSTGAGVTVGGTTYTPDSNITLLIPQAGSGTRQFWADTMGINATTPPAWVHDTLGGVSVQEHDGTVLQTNPTAIVPFSIAQWIAQTNGVAPDRLHGAELGTINGVQPTVENPETEQQVLNPAFPVTREVYNIVSHAQATGGDALIMATFVGSSSTACNVSTIELFGFASIGSRCGSINTNLRAFPNG</sequence>
<evidence type="ECO:0000313" key="4">
    <source>
        <dbReference type="Proteomes" id="UP000542813"/>
    </source>
</evidence>
<proteinExistence type="predicted"/>
<dbReference type="Pfam" id="PF12849">
    <property type="entry name" value="PBP_like_2"/>
    <property type="match status" value="1"/>
</dbReference>
<keyword evidence="1" id="KW-0732">Signal</keyword>
<dbReference type="AlphaFoldDB" id="A0A7W9GVL7"/>
<keyword evidence="4" id="KW-1185">Reference proteome</keyword>
<evidence type="ECO:0000313" key="3">
    <source>
        <dbReference type="EMBL" id="MBB5790561.1"/>
    </source>
</evidence>
<feature type="signal peptide" evidence="1">
    <location>
        <begin position="1"/>
        <end position="30"/>
    </location>
</feature>
<dbReference type="SUPFAM" id="SSF53850">
    <property type="entry name" value="Periplasmic binding protein-like II"/>
    <property type="match status" value="1"/>
</dbReference>
<name>A0A7W9GVL7_9ACTN</name>
<evidence type="ECO:0000256" key="1">
    <source>
        <dbReference type="SAM" id="SignalP"/>
    </source>
</evidence>
<dbReference type="EMBL" id="JACHMM010000001">
    <property type="protein sequence ID" value="MBB5790561.1"/>
    <property type="molecule type" value="Genomic_DNA"/>
</dbReference>
<gene>
    <name evidence="3" type="ORF">HD601_005136</name>
</gene>
<accession>A0A7W9GVL7</accession>
<comment type="caution">
    <text evidence="3">The sequence shown here is derived from an EMBL/GenBank/DDBJ whole genome shotgun (WGS) entry which is preliminary data.</text>
</comment>
<dbReference type="Gene3D" id="3.40.190.10">
    <property type="entry name" value="Periplasmic binding protein-like II"/>
    <property type="match status" value="2"/>
</dbReference>
<dbReference type="Proteomes" id="UP000542813">
    <property type="component" value="Unassembled WGS sequence"/>
</dbReference>